<dbReference type="eggNOG" id="COG2227">
    <property type="taxonomic scope" value="Bacteria"/>
</dbReference>
<dbReference type="RefSeq" id="WP_011905073.1">
    <property type="nucleotide sequence ID" value="NC_009380.1"/>
</dbReference>
<evidence type="ECO:0000313" key="6">
    <source>
        <dbReference type="EMBL" id="ABP53641.1"/>
    </source>
</evidence>
<dbReference type="eggNOG" id="COG0492">
    <property type="taxonomic scope" value="Bacteria"/>
</dbReference>
<dbReference type="Gene3D" id="3.40.50.150">
    <property type="entry name" value="Vaccinia Virus protein VP39"/>
    <property type="match status" value="1"/>
</dbReference>
<keyword evidence="6" id="KW-0489">Methyltransferase</keyword>
<evidence type="ECO:0000256" key="2">
    <source>
        <dbReference type="ARBA" id="ARBA00023002"/>
    </source>
</evidence>
<dbReference type="InterPro" id="IPR036188">
    <property type="entry name" value="FAD/NAD-bd_sf"/>
</dbReference>
<dbReference type="InterPro" id="IPR041698">
    <property type="entry name" value="Methyltransf_25"/>
</dbReference>
<dbReference type="KEGG" id="stp:Strop_1171"/>
<dbReference type="GO" id="GO:0032259">
    <property type="term" value="P:methylation"/>
    <property type="evidence" value="ECO:0007669"/>
    <property type="project" value="UniProtKB-KW"/>
</dbReference>
<evidence type="ECO:0000313" key="7">
    <source>
        <dbReference type="Proteomes" id="UP000000235"/>
    </source>
</evidence>
<dbReference type="SUPFAM" id="SSF51905">
    <property type="entry name" value="FAD/NAD(P)-binding domain"/>
    <property type="match status" value="1"/>
</dbReference>
<dbReference type="PANTHER" id="PTHR48105">
    <property type="entry name" value="THIOREDOXIN REDUCTASE 1-RELATED-RELATED"/>
    <property type="match status" value="1"/>
</dbReference>
<reference evidence="7" key="1">
    <citation type="journal article" date="2007" name="Proc. Natl. Acad. Sci. U.S.A.">
        <title>Genome sequencing reveals complex secondary metabolome in the marine actinomycete Salinispora tropica.</title>
        <authorList>
            <person name="Udwary D.W."/>
            <person name="Zeigler L."/>
            <person name="Asolkar R.N."/>
            <person name="Singan V."/>
            <person name="Lapidus A."/>
            <person name="Fenical W."/>
            <person name="Jensen P.R."/>
            <person name="Moore B.S."/>
        </authorList>
    </citation>
    <scope>NUCLEOTIDE SEQUENCE [LARGE SCALE GENOMIC DNA]</scope>
    <source>
        <strain evidence="7">ATCC BAA-916 / DSM 44818 / CNB-440</strain>
    </source>
</reference>
<accession>A4X441</accession>
<sequence>MSDRTFPPIERRCDVAVIGGSAAGLAAALQLAGQRRSVIVIDDGASRDAPAERLHGYLGREGVPPAEILATGREEARSYGVEVLTGHVERITRMPDGRFRAELASGHSIIARRALAAIGLVDELPDIDDLDQHWGRDVIHSPFGRGFEVRDGRIVQIVTHPGGLRTTELFRHLSAQLTVVLHGDVPVEEAEVDVLRASGVAVVPGFVTGLTTNDVGRIEAVRLANHDDIDADTVVVTPRFHVRAEPFAPLGLQPASHPTGLGRFLETDATGATAVPGLYAAGNATDPSQQLLQAAAHGSQVGAAISWSLAHDDSRATAQPPSNQADWDHRYSSDQIWSGNPNGTLVHEVTGLTPRRALDVGAGEGADALWLAEQGWKATASDISPRALDHVSAVARHRGLPVECHRADANALDAFESAAFELVSAQYASIPRTPDGRGIHNLLNAVAPGGTLLVVSHDRAPSRTSLDSAHMPPFDPDAYLRVDDFATALAGSVGWDIEVHDKRLRPPGAASASHHVHDVVLRARRTTAGDPGRGLLGGDHLGAS</sequence>
<dbReference type="HOGENOM" id="CLU_036703_0_0_11"/>
<evidence type="ECO:0000259" key="5">
    <source>
        <dbReference type="Pfam" id="PF13649"/>
    </source>
</evidence>
<dbReference type="SUPFAM" id="SSF53335">
    <property type="entry name" value="S-adenosyl-L-methionine-dependent methyltransferases"/>
    <property type="match status" value="1"/>
</dbReference>
<protein>
    <submittedName>
        <fullName evidence="6">Methyltransferase type 11</fullName>
    </submittedName>
</protein>
<keyword evidence="1" id="KW-0285">Flavoprotein</keyword>
<dbReference type="PRINTS" id="PR00368">
    <property type="entry name" value="FADPNR"/>
</dbReference>
<dbReference type="PRINTS" id="PR00469">
    <property type="entry name" value="PNDRDTASEII"/>
</dbReference>
<name>A4X441_SALTO</name>
<dbReference type="Pfam" id="PF07992">
    <property type="entry name" value="Pyr_redox_2"/>
    <property type="match status" value="1"/>
</dbReference>
<dbReference type="GO" id="GO:0004791">
    <property type="term" value="F:thioredoxin-disulfide reductase (NADPH) activity"/>
    <property type="evidence" value="ECO:0007669"/>
    <property type="project" value="UniProtKB-EC"/>
</dbReference>
<dbReference type="Pfam" id="PF13649">
    <property type="entry name" value="Methyltransf_25"/>
    <property type="match status" value="1"/>
</dbReference>
<organism evidence="6 7">
    <name type="scientific">Salinispora tropica (strain ATCC BAA-916 / DSM 44818 / JCM 13857 / NBRC 105044 / CNB-440)</name>
    <dbReference type="NCBI Taxonomy" id="369723"/>
    <lineage>
        <taxon>Bacteria</taxon>
        <taxon>Bacillati</taxon>
        <taxon>Actinomycetota</taxon>
        <taxon>Actinomycetes</taxon>
        <taxon>Micromonosporales</taxon>
        <taxon>Micromonosporaceae</taxon>
        <taxon>Salinispora</taxon>
    </lineage>
</organism>
<evidence type="ECO:0000259" key="4">
    <source>
        <dbReference type="Pfam" id="PF07992"/>
    </source>
</evidence>
<dbReference type="EMBL" id="CP000667">
    <property type="protein sequence ID" value="ABP53641.1"/>
    <property type="molecule type" value="Genomic_DNA"/>
</dbReference>
<dbReference type="GO" id="GO:0008168">
    <property type="term" value="F:methyltransferase activity"/>
    <property type="evidence" value="ECO:0007669"/>
    <property type="project" value="UniProtKB-KW"/>
</dbReference>
<keyword evidence="2" id="KW-0560">Oxidoreductase</keyword>
<feature type="domain" description="FAD/NAD(P)-binding" evidence="4">
    <location>
        <begin position="14"/>
        <end position="296"/>
    </location>
</feature>
<dbReference type="Gene3D" id="3.50.50.60">
    <property type="entry name" value="FAD/NAD(P)-binding domain"/>
    <property type="match status" value="2"/>
</dbReference>
<feature type="domain" description="Methyltransferase" evidence="5">
    <location>
        <begin position="358"/>
        <end position="450"/>
    </location>
</feature>
<dbReference type="InterPro" id="IPR029063">
    <property type="entry name" value="SAM-dependent_MTases_sf"/>
</dbReference>
<dbReference type="CDD" id="cd02440">
    <property type="entry name" value="AdoMet_MTases"/>
    <property type="match status" value="1"/>
</dbReference>
<dbReference type="STRING" id="369723.Strop_1171"/>
<keyword evidence="7" id="KW-1185">Reference proteome</keyword>
<comment type="catalytic activity">
    <reaction evidence="3">
        <text>[thioredoxin]-dithiol + NADP(+) = [thioredoxin]-disulfide + NADPH + H(+)</text>
        <dbReference type="Rhea" id="RHEA:20345"/>
        <dbReference type="Rhea" id="RHEA-COMP:10698"/>
        <dbReference type="Rhea" id="RHEA-COMP:10700"/>
        <dbReference type="ChEBI" id="CHEBI:15378"/>
        <dbReference type="ChEBI" id="CHEBI:29950"/>
        <dbReference type="ChEBI" id="CHEBI:50058"/>
        <dbReference type="ChEBI" id="CHEBI:57783"/>
        <dbReference type="ChEBI" id="CHEBI:58349"/>
        <dbReference type="EC" id="1.8.1.9"/>
    </reaction>
</comment>
<dbReference type="InterPro" id="IPR050097">
    <property type="entry name" value="Ferredoxin-NADP_redctase_2"/>
</dbReference>
<evidence type="ECO:0000256" key="1">
    <source>
        <dbReference type="ARBA" id="ARBA00022630"/>
    </source>
</evidence>
<proteinExistence type="predicted"/>
<evidence type="ECO:0000256" key="3">
    <source>
        <dbReference type="ARBA" id="ARBA00048132"/>
    </source>
</evidence>
<dbReference type="PATRIC" id="fig|369723.5.peg.1192"/>
<dbReference type="AlphaFoldDB" id="A4X441"/>
<dbReference type="Proteomes" id="UP000000235">
    <property type="component" value="Chromosome"/>
</dbReference>
<dbReference type="InterPro" id="IPR023753">
    <property type="entry name" value="FAD/NAD-binding_dom"/>
</dbReference>
<keyword evidence="6" id="KW-0808">Transferase</keyword>
<gene>
    <name evidence="6" type="ordered locus">Strop_1171</name>
</gene>